<organism evidence="4">
    <name type="scientific">Candidatus Kentrum sp. MB</name>
    <dbReference type="NCBI Taxonomy" id="2138164"/>
    <lineage>
        <taxon>Bacteria</taxon>
        <taxon>Pseudomonadati</taxon>
        <taxon>Pseudomonadota</taxon>
        <taxon>Gammaproteobacteria</taxon>
        <taxon>Candidatus Kentrum</taxon>
    </lineage>
</organism>
<protein>
    <submittedName>
        <fullName evidence="4">Uncharacterized protein</fullName>
    </submittedName>
</protein>
<keyword evidence="1" id="KW-1133">Transmembrane helix</keyword>
<name>A0A451BAV1_9GAMM</name>
<keyword evidence="1" id="KW-0812">Transmembrane</keyword>
<evidence type="ECO:0000313" key="3">
    <source>
        <dbReference type="EMBL" id="VFK31241.1"/>
    </source>
</evidence>
<gene>
    <name evidence="2" type="ORF">BECKMB1821G_GA0114241_102447</name>
    <name evidence="4" type="ORF">BECKMB1821H_GA0114242_102147</name>
    <name evidence="3" type="ORF">BECKMB1821I_GA0114274_102146</name>
</gene>
<keyword evidence="1" id="KW-0472">Membrane</keyword>
<proteinExistence type="predicted"/>
<accession>A0A451BAV1</accession>
<dbReference type="EMBL" id="CAADGH010000021">
    <property type="protein sequence ID" value="VFK75413.1"/>
    <property type="molecule type" value="Genomic_DNA"/>
</dbReference>
<dbReference type="AlphaFoldDB" id="A0A451BAV1"/>
<feature type="transmembrane region" description="Helical" evidence="1">
    <location>
        <begin position="12"/>
        <end position="33"/>
    </location>
</feature>
<dbReference type="EMBL" id="CAADFQ010000021">
    <property type="protein sequence ID" value="VFK31241.1"/>
    <property type="molecule type" value="Genomic_DNA"/>
</dbReference>
<sequence length="73" mass="8177">MAMPRFAQSPEGVFGGDMVGIFILIAEALILIIDSFNPGKTSREESYLSDMPKFLSVMILLDDLRYSFPRFLG</sequence>
<evidence type="ECO:0000313" key="2">
    <source>
        <dbReference type="EMBL" id="VFK26981.1"/>
    </source>
</evidence>
<evidence type="ECO:0000256" key="1">
    <source>
        <dbReference type="SAM" id="Phobius"/>
    </source>
</evidence>
<reference evidence="4" key="1">
    <citation type="submission" date="2019-02" db="EMBL/GenBank/DDBJ databases">
        <authorList>
            <person name="Gruber-Vodicka R. H."/>
            <person name="Seah K. B. B."/>
        </authorList>
    </citation>
    <scope>NUCLEOTIDE SEQUENCE</scope>
    <source>
        <strain evidence="2">BECK_BZ197</strain>
        <strain evidence="4">BECK_BZ198</strain>
        <strain evidence="3">BECK_BZ199</strain>
    </source>
</reference>
<evidence type="ECO:0000313" key="4">
    <source>
        <dbReference type="EMBL" id="VFK75413.1"/>
    </source>
</evidence>
<dbReference type="EMBL" id="CAADFO010000024">
    <property type="protein sequence ID" value="VFK26981.1"/>
    <property type="molecule type" value="Genomic_DNA"/>
</dbReference>